<feature type="compositionally biased region" description="Acidic residues" evidence="1">
    <location>
        <begin position="1"/>
        <end position="10"/>
    </location>
</feature>
<organism evidence="2 3">
    <name type="scientific">Schumannella soli</name>
    <dbReference type="NCBI Taxonomy" id="2590779"/>
    <lineage>
        <taxon>Bacteria</taxon>
        <taxon>Bacillati</taxon>
        <taxon>Actinomycetota</taxon>
        <taxon>Actinomycetes</taxon>
        <taxon>Micrococcales</taxon>
        <taxon>Microbacteriaceae</taxon>
        <taxon>Schumannella</taxon>
    </lineage>
</organism>
<keyword evidence="3" id="KW-1185">Reference proteome</keyword>
<comment type="caution">
    <text evidence="2">The sequence shown here is derived from an EMBL/GenBank/DDBJ whole genome shotgun (WGS) entry which is preliminary data.</text>
</comment>
<protein>
    <submittedName>
        <fullName evidence="2">Uncharacterized protein</fullName>
    </submittedName>
</protein>
<dbReference type="EMBL" id="VHQG01000002">
    <property type="protein sequence ID" value="TPW75600.1"/>
    <property type="molecule type" value="Genomic_DNA"/>
</dbReference>
<feature type="compositionally biased region" description="Basic and acidic residues" evidence="1">
    <location>
        <begin position="55"/>
        <end position="67"/>
    </location>
</feature>
<feature type="region of interest" description="Disordered" evidence="1">
    <location>
        <begin position="1"/>
        <end position="67"/>
    </location>
</feature>
<dbReference type="Proteomes" id="UP000316252">
    <property type="component" value="Unassembled WGS sequence"/>
</dbReference>
<dbReference type="OrthoDB" id="4991543at2"/>
<accession>A0A506Y1W7</accession>
<evidence type="ECO:0000313" key="3">
    <source>
        <dbReference type="Proteomes" id="UP000316252"/>
    </source>
</evidence>
<reference evidence="2 3" key="1">
    <citation type="submission" date="2019-06" db="EMBL/GenBank/DDBJ databases">
        <authorList>
            <person name="Li F."/>
        </authorList>
    </citation>
    <scope>NUCLEOTIDE SEQUENCE [LARGE SCALE GENOMIC DNA]</scope>
    <source>
        <strain evidence="2 3">10F1D-1</strain>
    </source>
</reference>
<dbReference type="AlphaFoldDB" id="A0A506Y1W7"/>
<evidence type="ECO:0000256" key="1">
    <source>
        <dbReference type="SAM" id="MobiDB-lite"/>
    </source>
</evidence>
<evidence type="ECO:0000313" key="2">
    <source>
        <dbReference type="EMBL" id="TPW75600.1"/>
    </source>
</evidence>
<gene>
    <name evidence="2" type="ORF">FJ657_06875</name>
</gene>
<sequence length="67" mass="7057">MADAPDEDAREADGSGNASAPPVSARRRRRVTTAPPAGSDPHPAPEPPRGSGTENDARMRAEKPPHY</sequence>
<name>A0A506Y1W7_9MICO</name>
<proteinExistence type="predicted"/>
<dbReference type="RefSeq" id="WP_141162960.1">
    <property type="nucleotide sequence ID" value="NZ_VHQG01000002.1"/>
</dbReference>